<evidence type="ECO:0000259" key="7">
    <source>
        <dbReference type="Pfam" id="PF04321"/>
    </source>
</evidence>
<evidence type="ECO:0000256" key="3">
    <source>
        <dbReference type="ARBA" id="ARBA00012929"/>
    </source>
</evidence>
<keyword evidence="6" id="KW-0521">NADP</keyword>
<evidence type="ECO:0000256" key="2">
    <source>
        <dbReference type="ARBA" id="ARBA00010944"/>
    </source>
</evidence>
<evidence type="ECO:0000256" key="5">
    <source>
        <dbReference type="ARBA" id="ARBA00048200"/>
    </source>
</evidence>
<evidence type="ECO:0000256" key="1">
    <source>
        <dbReference type="ARBA" id="ARBA00004781"/>
    </source>
</evidence>
<comment type="catalytic activity">
    <reaction evidence="5 6">
        <text>dTDP-beta-L-rhamnose + NADP(+) = dTDP-4-dehydro-beta-L-rhamnose + NADPH + H(+)</text>
        <dbReference type="Rhea" id="RHEA:21796"/>
        <dbReference type="ChEBI" id="CHEBI:15378"/>
        <dbReference type="ChEBI" id="CHEBI:57510"/>
        <dbReference type="ChEBI" id="CHEBI:57783"/>
        <dbReference type="ChEBI" id="CHEBI:58349"/>
        <dbReference type="ChEBI" id="CHEBI:62830"/>
        <dbReference type="EC" id="1.1.1.133"/>
    </reaction>
</comment>
<dbReference type="GO" id="GO:0005829">
    <property type="term" value="C:cytosol"/>
    <property type="evidence" value="ECO:0007669"/>
    <property type="project" value="TreeGrafter"/>
</dbReference>
<evidence type="ECO:0000313" key="9">
    <source>
        <dbReference type="Proteomes" id="UP000009102"/>
    </source>
</evidence>
<dbReference type="HOGENOM" id="CLU_045518_1_0_6"/>
<dbReference type="GO" id="GO:0008831">
    <property type="term" value="F:dTDP-4-dehydrorhamnose reductase activity"/>
    <property type="evidence" value="ECO:0007669"/>
    <property type="project" value="UniProtKB-EC"/>
</dbReference>
<comment type="pathway">
    <text evidence="1 6">Carbohydrate biosynthesis; dTDP-L-rhamnose biosynthesis.</text>
</comment>
<sequence>MNTQPFTCLILGDQGQVAYELKRELATLGRVIAASRSTLPVAIDLAQHNDFESLIRQTKPNCIVNAAAYTAVDKAEQEPELAMRINAEAVAELAQAAAKANIPLIHYSTDYVFDGTAQQPYQEDQPTNPQGVYGQSKLAGEQAIAASGANHLILRTSWVYGTRGGNFLRTMRRLAREREELSVVADQTGCPTWSRHIAQATAQILIQLKRDPSLITEHSGIYHLVSSGQGSWHDFATAIIEHQRQQETIACQRIVPITTAQFPTPAKRPAYSVLNTDKLAETFGVRLPDWREALSQVNAELDQPHI</sequence>
<keyword evidence="6 8" id="KW-0560">Oxidoreductase</keyword>
<dbReference type="InterPro" id="IPR029903">
    <property type="entry name" value="RmlD-like-bd"/>
</dbReference>
<dbReference type="SUPFAM" id="SSF51735">
    <property type="entry name" value="NAD(P)-binding Rossmann-fold domains"/>
    <property type="match status" value="1"/>
</dbReference>
<name>D0L0U7_HALNC</name>
<comment type="similarity">
    <text evidence="2 6">Belongs to the dTDP-4-dehydrorhamnose reductase family.</text>
</comment>
<dbReference type="EMBL" id="CP001801">
    <property type="protein sequence ID" value="ACX96320.1"/>
    <property type="molecule type" value="Genomic_DNA"/>
</dbReference>
<dbReference type="GO" id="GO:0009243">
    <property type="term" value="P:O antigen biosynthetic process"/>
    <property type="evidence" value="ECO:0007669"/>
    <property type="project" value="UniProtKB-UniPathway"/>
</dbReference>
<dbReference type="eggNOG" id="COG1091">
    <property type="taxonomic scope" value="Bacteria"/>
</dbReference>
<keyword evidence="9" id="KW-1185">Reference proteome</keyword>
<accession>D0L0U7</accession>
<dbReference type="UniPathway" id="UPA00124"/>
<evidence type="ECO:0000256" key="6">
    <source>
        <dbReference type="RuleBase" id="RU364082"/>
    </source>
</evidence>
<protein>
    <recommendedName>
        <fullName evidence="4 6">dTDP-4-dehydrorhamnose reductase</fullName>
        <ecNumber evidence="3 6">1.1.1.133</ecNumber>
    </recommendedName>
</protein>
<reference evidence="8 9" key="1">
    <citation type="submission" date="2009-10" db="EMBL/GenBank/DDBJ databases">
        <title>Complete sequence of Halothiobacillus neapolitanus c2.</title>
        <authorList>
            <consortium name="US DOE Joint Genome Institute"/>
            <person name="Lucas S."/>
            <person name="Copeland A."/>
            <person name="Lapidus A."/>
            <person name="Glavina del Rio T."/>
            <person name="Tice H."/>
            <person name="Bruce D."/>
            <person name="Goodwin L."/>
            <person name="Pitluck S."/>
            <person name="Davenport K."/>
            <person name="Brettin T."/>
            <person name="Detter J.C."/>
            <person name="Han C."/>
            <person name="Tapia R."/>
            <person name="Larimer F."/>
            <person name="Land M."/>
            <person name="Hauser L."/>
            <person name="Kyrpides N."/>
            <person name="Mikhailova N."/>
            <person name="Kerfeld C."/>
            <person name="Cannon G."/>
            <person name="Heinhort S."/>
        </authorList>
    </citation>
    <scope>NUCLEOTIDE SEQUENCE [LARGE SCALE GENOMIC DNA]</scope>
    <source>
        <strain evidence="9">ATCC 23641 / c2</strain>
    </source>
</reference>
<dbReference type="CDD" id="cd05254">
    <property type="entry name" value="dTDP_HR_like_SDR_e"/>
    <property type="match status" value="1"/>
</dbReference>
<dbReference type="UniPathway" id="UPA00281"/>
<dbReference type="AlphaFoldDB" id="D0L0U7"/>
<proteinExistence type="inferred from homology"/>
<dbReference type="InterPro" id="IPR005913">
    <property type="entry name" value="dTDP_dehydrorham_reduct"/>
</dbReference>
<feature type="domain" description="RmlD-like substrate binding" evidence="7">
    <location>
        <begin position="8"/>
        <end position="301"/>
    </location>
</feature>
<dbReference type="PANTHER" id="PTHR10491:SF4">
    <property type="entry name" value="METHIONINE ADENOSYLTRANSFERASE 2 SUBUNIT BETA"/>
    <property type="match status" value="1"/>
</dbReference>
<dbReference type="NCBIfam" id="TIGR01214">
    <property type="entry name" value="rmlD"/>
    <property type="match status" value="1"/>
</dbReference>
<organism evidence="8 9">
    <name type="scientific">Halothiobacillus neapolitanus (strain ATCC 23641 / DSM 15147 / CIP 104769 / NCIMB 8539 / c2)</name>
    <name type="common">Thiobacillus neapolitanus</name>
    <dbReference type="NCBI Taxonomy" id="555778"/>
    <lineage>
        <taxon>Bacteria</taxon>
        <taxon>Pseudomonadati</taxon>
        <taxon>Pseudomonadota</taxon>
        <taxon>Gammaproteobacteria</taxon>
        <taxon>Chromatiales</taxon>
        <taxon>Halothiobacillaceae</taxon>
        <taxon>Halothiobacillus</taxon>
    </lineage>
</organism>
<comment type="function">
    <text evidence="6">Catalyzes the reduction of dTDP-6-deoxy-L-lyxo-4-hexulose to yield dTDP-L-rhamnose.</text>
</comment>
<dbReference type="EC" id="1.1.1.133" evidence="3 6"/>
<dbReference type="PANTHER" id="PTHR10491">
    <property type="entry name" value="DTDP-4-DEHYDRORHAMNOSE REDUCTASE"/>
    <property type="match status" value="1"/>
</dbReference>
<dbReference type="Gene3D" id="3.40.50.720">
    <property type="entry name" value="NAD(P)-binding Rossmann-like Domain"/>
    <property type="match status" value="1"/>
</dbReference>
<evidence type="ECO:0000256" key="4">
    <source>
        <dbReference type="ARBA" id="ARBA00017099"/>
    </source>
</evidence>
<dbReference type="Pfam" id="PF04321">
    <property type="entry name" value="RmlD_sub_bind"/>
    <property type="match status" value="1"/>
</dbReference>
<dbReference type="Proteomes" id="UP000009102">
    <property type="component" value="Chromosome"/>
</dbReference>
<dbReference type="STRING" id="555778.Hneap_1488"/>
<dbReference type="InterPro" id="IPR036291">
    <property type="entry name" value="NAD(P)-bd_dom_sf"/>
</dbReference>
<dbReference type="KEGG" id="hna:Hneap_1488"/>
<gene>
    <name evidence="8" type="ordered locus">Hneap_1488</name>
</gene>
<dbReference type="OrthoDB" id="9803892at2"/>
<evidence type="ECO:0000313" key="8">
    <source>
        <dbReference type="EMBL" id="ACX96320.1"/>
    </source>
</evidence>
<dbReference type="Gene3D" id="3.90.25.10">
    <property type="entry name" value="UDP-galactose 4-epimerase, domain 1"/>
    <property type="match status" value="1"/>
</dbReference>
<dbReference type="GO" id="GO:0019305">
    <property type="term" value="P:dTDP-rhamnose biosynthetic process"/>
    <property type="evidence" value="ECO:0007669"/>
    <property type="project" value="UniProtKB-UniPathway"/>
</dbReference>
<dbReference type="RefSeq" id="WP_012824354.1">
    <property type="nucleotide sequence ID" value="NC_013422.1"/>
</dbReference>
<comment type="cofactor">
    <cofactor evidence="6">
        <name>Mg(2+)</name>
        <dbReference type="ChEBI" id="CHEBI:18420"/>
    </cofactor>
    <text evidence="6">Binds 1 Mg(2+) ion per monomer.</text>
</comment>